<dbReference type="PANTHER" id="PTHR42866:SF2">
    <property type="entry name" value="3-DEOXY-MANNO-OCTULOSONATE CYTIDYLYLTRANSFERASE, MITOCHONDRIAL"/>
    <property type="match status" value="1"/>
</dbReference>
<comment type="catalytic activity">
    <reaction evidence="5">
        <text>3-deoxy-alpha-D-manno-oct-2-ulosonate + CTP = CMP-3-deoxy-beta-D-manno-octulosonate + diphosphate</text>
        <dbReference type="Rhea" id="RHEA:23448"/>
        <dbReference type="ChEBI" id="CHEBI:33019"/>
        <dbReference type="ChEBI" id="CHEBI:37563"/>
        <dbReference type="ChEBI" id="CHEBI:85986"/>
        <dbReference type="ChEBI" id="CHEBI:85987"/>
        <dbReference type="EC" id="2.7.7.38"/>
    </reaction>
</comment>
<dbReference type="SUPFAM" id="SSF53448">
    <property type="entry name" value="Nucleotide-diphospho-sugar transferases"/>
    <property type="match status" value="1"/>
</dbReference>
<dbReference type="NCBIfam" id="TIGR00466">
    <property type="entry name" value="kdsB"/>
    <property type="match status" value="1"/>
</dbReference>
<gene>
    <name evidence="5" type="primary">kdsB</name>
    <name evidence="6" type="ORF">BTW10_01735</name>
</gene>
<protein>
    <recommendedName>
        <fullName evidence="5">3-deoxy-manno-octulosonate cytidylyltransferase</fullName>
        <ecNumber evidence="5">2.7.7.38</ecNumber>
    </recommendedName>
    <alternativeName>
        <fullName evidence="5">CMP-2-keto-3-deoxyoctulosonic acid synthase</fullName>
        <shortName evidence="5">CKS</shortName>
        <shortName evidence="5">CMP-KDO synthase</shortName>
    </alternativeName>
</protein>
<sequence length="257" mass="28675">MNEVVVVIPARYDSSRLPGKPLLDIHGEPMIARVWRRACQSGATRVVVATDDERIASAMRPYEAEVMLTERDHPSGTDRLAEVAVRLGLDADTIVVNVQGDEPLIPASLIDQVAWRLADDASASIATLAEPIGDVETLFNPNVVKVVRDLYGRALYFSRAPVPWDRESFAQRPDHLETDAWLRHIGLYAYRAGFLAEYVDWLPSPLEQLEQLEQLRAMHHGHRIQVALACEAHPAGVDTQEDFERVRRLIAEEGGAT</sequence>
<evidence type="ECO:0000256" key="2">
    <source>
        <dbReference type="ARBA" id="ARBA00022679"/>
    </source>
</evidence>
<dbReference type="GO" id="GO:0009103">
    <property type="term" value="P:lipopolysaccharide biosynthetic process"/>
    <property type="evidence" value="ECO:0007669"/>
    <property type="project" value="UniProtKB-UniRule"/>
</dbReference>
<dbReference type="NCBIfam" id="NF003950">
    <property type="entry name" value="PRK05450.1-3"/>
    <property type="match status" value="1"/>
</dbReference>
<dbReference type="PANTHER" id="PTHR42866">
    <property type="entry name" value="3-DEOXY-MANNO-OCTULOSONATE CYTIDYLYLTRANSFERASE"/>
    <property type="match status" value="1"/>
</dbReference>
<dbReference type="GO" id="GO:0016020">
    <property type="term" value="C:membrane"/>
    <property type="evidence" value="ECO:0007669"/>
    <property type="project" value="UniProtKB-SubCell"/>
</dbReference>
<dbReference type="NCBIfam" id="NF009905">
    <property type="entry name" value="PRK13368.1"/>
    <property type="match status" value="1"/>
</dbReference>
<dbReference type="EMBL" id="MSDQ01000004">
    <property type="protein sequence ID" value="OLO12960.1"/>
    <property type="molecule type" value="Genomic_DNA"/>
</dbReference>
<evidence type="ECO:0000256" key="3">
    <source>
        <dbReference type="ARBA" id="ARBA00022695"/>
    </source>
</evidence>
<evidence type="ECO:0000313" key="7">
    <source>
        <dbReference type="Proteomes" id="UP000186806"/>
    </source>
</evidence>
<comment type="subcellular location">
    <subcellularLocation>
        <location evidence="5">Cytoplasm</location>
    </subcellularLocation>
    <subcellularLocation>
        <location evidence="1">Membrane</location>
    </subcellularLocation>
</comment>
<dbReference type="CDD" id="cd02517">
    <property type="entry name" value="CMP-KDO-Synthetase"/>
    <property type="match status" value="1"/>
</dbReference>
<organism evidence="6 7">
    <name type="scientific">Chromohalobacter japonicus</name>
    <dbReference type="NCBI Taxonomy" id="223900"/>
    <lineage>
        <taxon>Bacteria</taxon>
        <taxon>Pseudomonadati</taxon>
        <taxon>Pseudomonadota</taxon>
        <taxon>Gammaproteobacteria</taxon>
        <taxon>Oceanospirillales</taxon>
        <taxon>Halomonadaceae</taxon>
        <taxon>Chromohalobacter</taxon>
    </lineage>
</organism>
<keyword evidence="7" id="KW-1185">Reference proteome</keyword>
<dbReference type="Proteomes" id="UP000186806">
    <property type="component" value="Unassembled WGS sequence"/>
</dbReference>
<name>A0A1Q8TH05_9GAMM</name>
<proteinExistence type="inferred from homology"/>
<dbReference type="GO" id="GO:0005829">
    <property type="term" value="C:cytosol"/>
    <property type="evidence" value="ECO:0007669"/>
    <property type="project" value="TreeGrafter"/>
</dbReference>
<dbReference type="InterPro" id="IPR029044">
    <property type="entry name" value="Nucleotide-diphossugar_trans"/>
</dbReference>
<dbReference type="AlphaFoldDB" id="A0A1Q8TH05"/>
<evidence type="ECO:0000256" key="5">
    <source>
        <dbReference type="HAMAP-Rule" id="MF_00057"/>
    </source>
</evidence>
<comment type="caution">
    <text evidence="6">The sequence shown here is derived from an EMBL/GenBank/DDBJ whole genome shotgun (WGS) entry which is preliminary data.</text>
</comment>
<evidence type="ECO:0000256" key="1">
    <source>
        <dbReference type="ARBA" id="ARBA00004370"/>
    </source>
</evidence>
<comment type="similarity">
    <text evidence="5">Belongs to the KdsB family.</text>
</comment>
<dbReference type="EC" id="2.7.7.38" evidence="5"/>
<keyword evidence="5" id="KW-0963">Cytoplasm</keyword>
<dbReference type="STRING" id="223900.GCA_000821045_02398"/>
<keyword evidence="3 5" id="KW-0548">Nucleotidyltransferase</keyword>
<dbReference type="Pfam" id="PF02348">
    <property type="entry name" value="CTP_transf_3"/>
    <property type="match status" value="1"/>
</dbReference>
<accession>A0A1Q8TH05</accession>
<evidence type="ECO:0000313" key="6">
    <source>
        <dbReference type="EMBL" id="OLO12960.1"/>
    </source>
</evidence>
<dbReference type="FunFam" id="3.90.550.10:FF:000011">
    <property type="entry name" value="3-deoxy-manno-octulosonate cytidylyltransferase"/>
    <property type="match status" value="1"/>
</dbReference>
<dbReference type="InterPro" id="IPR003329">
    <property type="entry name" value="Cytidylyl_trans"/>
</dbReference>
<dbReference type="UniPathway" id="UPA00358">
    <property type="reaction ID" value="UER00476"/>
</dbReference>
<dbReference type="GO" id="GO:0033468">
    <property type="term" value="P:CMP-keto-3-deoxy-D-manno-octulosonic acid biosynthetic process"/>
    <property type="evidence" value="ECO:0007669"/>
    <property type="project" value="UniProtKB-UniRule"/>
</dbReference>
<comment type="pathway">
    <text evidence="5">Nucleotide-sugar biosynthesis; CMP-3-deoxy-D-manno-octulosonate biosynthesis; CMP-3-deoxy-D-manno-octulosonate from 3-deoxy-D-manno-octulosonate and CTP: step 1/1.</text>
</comment>
<dbReference type="GO" id="GO:0008690">
    <property type="term" value="F:3-deoxy-manno-octulosonate cytidylyltransferase activity"/>
    <property type="evidence" value="ECO:0007669"/>
    <property type="project" value="UniProtKB-UniRule"/>
</dbReference>
<reference evidence="6 7" key="1">
    <citation type="submission" date="2016-12" db="EMBL/GenBank/DDBJ databases">
        <title>Draft genome sequences of strains Salinicola socius SMB35, Salinicola sp. MH3R3-1 and Chromohalobacter sp. SMB17 from the Verkhnekamsk potash mining region of Russia.</title>
        <authorList>
            <person name="Mavrodi D.V."/>
            <person name="Olsson B.E."/>
            <person name="Korsakova E.S."/>
            <person name="Pyankova A."/>
            <person name="Mavrodi O.V."/>
            <person name="Plotnikova E.G."/>
        </authorList>
    </citation>
    <scope>NUCLEOTIDE SEQUENCE [LARGE SCALE GENOMIC DNA]</scope>
    <source>
        <strain evidence="6 7">SMB17</strain>
    </source>
</reference>
<keyword evidence="2 5" id="KW-0808">Transferase</keyword>
<dbReference type="InterPro" id="IPR004528">
    <property type="entry name" value="KdsB"/>
</dbReference>
<keyword evidence="4 5" id="KW-0448">Lipopolysaccharide biosynthesis</keyword>
<evidence type="ECO:0000256" key="4">
    <source>
        <dbReference type="ARBA" id="ARBA00022985"/>
    </source>
</evidence>
<dbReference type="Gene3D" id="3.90.550.10">
    <property type="entry name" value="Spore Coat Polysaccharide Biosynthesis Protein SpsA, Chain A"/>
    <property type="match status" value="1"/>
</dbReference>
<comment type="function">
    <text evidence="5">Activates KDO (a required 8-carbon sugar) for incorporation into bacterial lipopolysaccharide in Gram-negative bacteria.</text>
</comment>
<dbReference type="HAMAP" id="MF_00057">
    <property type="entry name" value="KdsB"/>
    <property type="match status" value="1"/>
</dbReference>
<dbReference type="RefSeq" id="WP_075367897.1">
    <property type="nucleotide sequence ID" value="NZ_MSDQ01000004.1"/>
</dbReference>
<dbReference type="NCBIfam" id="NF003952">
    <property type="entry name" value="PRK05450.1-5"/>
    <property type="match status" value="1"/>
</dbReference>